<gene>
    <name evidence="2" type="ORF">H9L14_13575</name>
</gene>
<dbReference type="EMBL" id="CP060782">
    <property type="protein sequence ID" value="QNP45563.1"/>
    <property type="molecule type" value="Genomic_DNA"/>
</dbReference>
<dbReference type="Proteomes" id="UP000516105">
    <property type="component" value="Chromosome"/>
</dbReference>
<proteinExistence type="predicted"/>
<sequence length="248" mass="28087">MAAIGIYSAKGGVGKTTLAVNLAWASAVLYHRRTLLWDLDPQGGASYILRQQSAGSDLCSRIVEKDDLPSMARRTGYKKLDILPSDPSLRNLERRFQDLGKRRRLAKATADLSRDYDRIIVDCSPGLTETSEQIMRAMDLILVPVIPAALSRRALDVISEHLRRTKGPQVRLIPLFSMVDRRRQIHIRELEEHPNWPVIPMASAFERVSEERAPIGELLPRYSMPVEITALLWRKVERVLADLRSASR</sequence>
<dbReference type="PANTHER" id="PTHR13696:SF52">
    <property type="entry name" value="PARA FAMILY PROTEIN CT_582"/>
    <property type="match status" value="1"/>
</dbReference>
<evidence type="ECO:0000313" key="2">
    <source>
        <dbReference type="EMBL" id="QNP45563.1"/>
    </source>
</evidence>
<dbReference type="InterPro" id="IPR027417">
    <property type="entry name" value="P-loop_NTPase"/>
</dbReference>
<protein>
    <submittedName>
        <fullName evidence="2">ParA family protein</fullName>
    </submittedName>
</protein>
<name>A0ABX6TA15_9SPHN</name>
<accession>A0ABX6TA15</accession>
<organism evidence="2 3">
    <name type="scientific">Sphingomonas sediminicola</name>
    <dbReference type="NCBI Taxonomy" id="386874"/>
    <lineage>
        <taxon>Bacteria</taxon>
        <taxon>Pseudomonadati</taxon>
        <taxon>Pseudomonadota</taxon>
        <taxon>Alphaproteobacteria</taxon>
        <taxon>Sphingomonadales</taxon>
        <taxon>Sphingomonadaceae</taxon>
        <taxon>Sphingomonas</taxon>
    </lineage>
</organism>
<dbReference type="InterPro" id="IPR025669">
    <property type="entry name" value="AAA_dom"/>
</dbReference>
<dbReference type="PANTHER" id="PTHR13696">
    <property type="entry name" value="P-LOOP CONTAINING NUCLEOSIDE TRIPHOSPHATE HYDROLASE"/>
    <property type="match status" value="1"/>
</dbReference>
<evidence type="ECO:0000259" key="1">
    <source>
        <dbReference type="Pfam" id="PF13614"/>
    </source>
</evidence>
<feature type="domain" description="AAA" evidence="1">
    <location>
        <begin position="2"/>
        <end position="162"/>
    </location>
</feature>
<dbReference type="Gene3D" id="3.40.50.300">
    <property type="entry name" value="P-loop containing nucleotide triphosphate hydrolases"/>
    <property type="match status" value="1"/>
</dbReference>
<dbReference type="SUPFAM" id="SSF52540">
    <property type="entry name" value="P-loop containing nucleoside triphosphate hydrolases"/>
    <property type="match status" value="1"/>
</dbReference>
<dbReference type="CDD" id="cd02042">
    <property type="entry name" value="ParAB_family"/>
    <property type="match status" value="1"/>
</dbReference>
<keyword evidence="3" id="KW-1185">Reference proteome</keyword>
<evidence type="ECO:0000313" key="3">
    <source>
        <dbReference type="Proteomes" id="UP000516105"/>
    </source>
</evidence>
<dbReference type="Pfam" id="PF13614">
    <property type="entry name" value="AAA_31"/>
    <property type="match status" value="1"/>
</dbReference>
<dbReference type="RefSeq" id="WP_187708518.1">
    <property type="nucleotide sequence ID" value="NZ_CP060782.1"/>
</dbReference>
<dbReference type="InterPro" id="IPR050678">
    <property type="entry name" value="DNA_Partitioning_ATPase"/>
</dbReference>
<reference evidence="2 3" key="1">
    <citation type="submission" date="2020-08" db="EMBL/GenBank/DDBJ databases">
        <title>Genome sequence of Sphingomonas sediminicola KACC 15039T.</title>
        <authorList>
            <person name="Hyun D.-W."/>
            <person name="Bae J.-W."/>
        </authorList>
    </citation>
    <scope>NUCLEOTIDE SEQUENCE [LARGE SCALE GENOMIC DNA]</scope>
    <source>
        <strain evidence="2 3">KACC 15039</strain>
    </source>
</reference>